<comment type="caution">
    <text evidence="1">The sequence shown here is derived from an EMBL/GenBank/DDBJ whole genome shotgun (WGS) entry which is preliminary data.</text>
</comment>
<gene>
    <name evidence="1" type="ORF">KME60_02320</name>
</gene>
<reference evidence="1" key="1">
    <citation type="submission" date="2021-05" db="EMBL/GenBank/DDBJ databases">
        <authorList>
            <person name="Pietrasiak N."/>
            <person name="Ward R."/>
            <person name="Stajich J.E."/>
            <person name="Kurbessoian T."/>
        </authorList>
    </citation>
    <scope>NUCLEOTIDE SEQUENCE</scope>
    <source>
        <strain evidence="1">GSE-NOS-MK-12-04C</strain>
    </source>
</reference>
<sequence>MLGLTLQETRFYQEAKAEGREEILKLTVPLLLKTGMTIEQIAQQLNVDLETVVTILSN</sequence>
<evidence type="ECO:0000313" key="1">
    <source>
        <dbReference type="EMBL" id="MBW4666292.1"/>
    </source>
</evidence>
<name>A0A951QJT2_9CYAN</name>
<dbReference type="Proteomes" id="UP000729701">
    <property type="component" value="Unassembled WGS sequence"/>
</dbReference>
<protein>
    <submittedName>
        <fullName evidence="1">Uncharacterized protein</fullName>
    </submittedName>
</protein>
<accession>A0A951QJT2</accession>
<reference evidence="1" key="2">
    <citation type="journal article" date="2022" name="Microbiol. Resour. Announc.">
        <title>Metagenome Sequencing to Explore Phylogenomics of Terrestrial Cyanobacteria.</title>
        <authorList>
            <person name="Ward R.D."/>
            <person name="Stajich J.E."/>
            <person name="Johansen J.R."/>
            <person name="Huntemann M."/>
            <person name="Clum A."/>
            <person name="Foster B."/>
            <person name="Foster B."/>
            <person name="Roux S."/>
            <person name="Palaniappan K."/>
            <person name="Varghese N."/>
            <person name="Mukherjee S."/>
            <person name="Reddy T.B.K."/>
            <person name="Daum C."/>
            <person name="Copeland A."/>
            <person name="Chen I.A."/>
            <person name="Ivanova N.N."/>
            <person name="Kyrpides N.C."/>
            <person name="Shapiro N."/>
            <person name="Eloe-Fadrosh E.A."/>
            <person name="Pietrasiak N."/>
        </authorList>
    </citation>
    <scope>NUCLEOTIDE SEQUENCE</scope>
    <source>
        <strain evidence="1">GSE-NOS-MK-12-04C</strain>
    </source>
</reference>
<dbReference type="EMBL" id="JAHHGZ010000002">
    <property type="protein sequence ID" value="MBW4666292.1"/>
    <property type="molecule type" value="Genomic_DNA"/>
</dbReference>
<proteinExistence type="predicted"/>
<dbReference type="AlphaFoldDB" id="A0A951QJT2"/>
<evidence type="ECO:0000313" key="2">
    <source>
        <dbReference type="Proteomes" id="UP000729701"/>
    </source>
</evidence>
<organism evidence="1 2">
    <name type="scientific">Cyanomargarita calcarea GSE-NOS-MK-12-04C</name>
    <dbReference type="NCBI Taxonomy" id="2839659"/>
    <lineage>
        <taxon>Bacteria</taxon>
        <taxon>Bacillati</taxon>
        <taxon>Cyanobacteriota</taxon>
        <taxon>Cyanophyceae</taxon>
        <taxon>Nostocales</taxon>
        <taxon>Cyanomargaritaceae</taxon>
        <taxon>Cyanomargarita</taxon>
    </lineage>
</organism>